<dbReference type="OrthoDB" id="194468at2759"/>
<dbReference type="AlphaFoldDB" id="A0A3D8RFV6"/>
<keyword evidence="7" id="KW-1185">Reference proteome</keyword>
<accession>A0A3D8RFV6</accession>
<proteinExistence type="predicted"/>
<gene>
    <name evidence="6" type="ORF">DSM5745_07926</name>
</gene>
<dbReference type="Pfam" id="PF01979">
    <property type="entry name" value="Amidohydro_1"/>
    <property type="match status" value="1"/>
</dbReference>
<dbReference type="EMBL" id="PVWQ01000009">
    <property type="protein sequence ID" value="RDW72754.1"/>
    <property type="molecule type" value="Genomic_DNA"/>
</dbReference>
<name>A0A3D8RFV6_9EURO</name>
<feature type="domain" description="Amidohydrolase-related" evidence="5">
    <location>
        <begin position="257"/>
        <end position="420"/>
    </location>
</feature>
<evidence type="ECO:0000259" key="5">
    <source>
        <dbReference type="Pfam" id="PF01979"/>
    </source>
</evidence>
<dbReference type="InterPro" id="IPR032466">
    <property type="entry name" value="Metal_Hydrolase"/>
</dbReference>
<evidence type="ECO:0000256" key="2">
    <source>
        <dbReference type="ARBA" id="ARBA00022723"/>
    </source>
</evidence>
<dbReference type="Gene3D" id="2.30.40.10">
    <property type="entry name" value="Urease, subunit C, domain 1"/>
    <property type="match status" value="1"/>
</dbReference>
<evidence type="ECO:0000313" key="7">
    <source>
        <dbReference type="Proteomes" id="UP000256690"/>
    </source>
</evidence>
<dbReference type="GeneID" id="38118296"/>
<dbReference type="InterPro" id="IPR051607">
    <property type="entry name" value="Metallo-dep_hydrolases"/>
</dbReference>
<dbReference type="STRING" id="1810919.A0A3D8RFV6"/>
<dbReference type="InterPro" id="IPR006680">
    <property type="entry name" value="Amidohydro-rel"/>
</dbReference>
<keyword evidence="4" id="KW-0862">Zinc</keyword>
<organism evidence="6 7">
    <name type="scientific">Aspergillus mulundensis</name>
    <dbReference type="NCBI Taxonomy" id="1810919"/>
    <lineage>
        <taxon>Eukaryota</taxon>
        <taxon>Fungi</taxon>
        <taxon>Dikarya</taxon>
        <taxon>Ascomycota</taxon>
        <taxon>Pezizomycotina</taxon>
        <taxon>Eurotiomycetes</taxon>
        <taxon>Eurotiomycetidae</taxon>
        <taxon>Eurotiales</taxon>
        <taxon>Aspergillaceae</taxon>
        <taxon>Aspergillus</taxon>
        <taxon>Aspergillus subgen. Nidulantes</taxon>
    </lineage>
</organism>
<dbReference type="PANTHER" id="PTHR11271:SF37">
    <property type="entry name" value="FAMILY PROTEIN, PUTATIVE (AFU_ORTHOLOGUE AFUA_4G00460)-RELATED"/>
    <property type="match status" value="1"/>
</dbReference>
<dbReference type="GO" id="GO:0019239">
    <property type="term" value="F:deaminase activity"/>
    <property type="evidence" value="ECO:0007669"/>
    <property type="project" value="TreeGrafter"/>
</dbReference>
<comment type="cofactor">
    <cofactor evidence="1">
        <name>Zn(2+)</name>
        <dbReference type="ChEBI" id="CHEBI:29105"/>
    </cofactor>
</comment>
<sequence length="480" mass="52977">MAPKILKDGTVLSFDTSTQSIKVLRRASILIVDDRIAAIEENSDDLPAPPGDVEIVDVAGKIISPGFVNTHVHVWESVYRSMGPNTTLPQYMGWAGHMGQLVPVAFTADDIYISSLQGYIEGLNAGVTSVVEHAHNNWSRAVMEEGYRAAVDSGARVWWCYDVMEREGFSAHEQWDAYGQLVRDKSALVSSGLSLDGLGWGILNGDGKAVDFIRGKKAELDIQALTVHHCGGPWPQGNTSPTRICADNNLYEADLPIIFSHSPFLTDSDKEMLREHKVFISITPESECHYGIGQETGHEISDQASLGIDTNWTFSGDIIGQARLWLQLTRLRQYTKTLHTGLLPNANPMAVEQAFLLATRQGGRALRRDDIGVITVGAKADLVVFNGDSPSMLGWSDPIAAVILHANAGDIEHVLVDGEWKKKDFKLVSLPMDWKDLRTRFLESSRRIQPQFAVPPPLPEKFWGTGRFGDVESVSTIYER</sequence>
<dbReference type="InterPro" id="IPR011059">
    <property type="entry name" value="Metal-dep_hydrolase_composite"/>
</dbReference>
<dbReference type="GO" id="GO:0046872">
    <property type="term" value="F:metal ion binding"/>
    <property type="evidence" value="ECO:0007669"/>
    <property type="project" value="UniProtKB-KW"/>
</dbReference>
<keyword evidence="2" id="KW-0479">Metal-binding</keyword>
<reference evidence="6 7" key="1">
    <citation type="journal article" date="2018" name="IMA Fungus">
        <title>IMA Genome-F 9: Draft genome sequence of Annulohypoxylon stygium, Aspergillus mulundensis, Berkeleyomyces basicola (syn. Thielaviopsis basicola), Ceratocystis smalleyi, two Cercospora beticola strains, Coleophoma cylindrospora, Fusarium fracticaudum, Phialophora cf. hyalina, and Morchella septimelata.</title>
        <authorList>
            <person name="Wingfield B.D."/>
            <person name="Bills G.F."/>
            <person name="Dong Y."/>
            <person name="Huang W."/>
            <person name="Nel W.J."/>
            <person name="Swalarsk-Parry B.S."/>
            <person name="Vaghefi N."/>
            <person name="Wilken P.M."/>
            <person name="An Z."/>
            <person name="de Beer Z.W."/>
            <person name="De Vos L."/>
            <person name="Chen L."/>
            <person name="Duong T.A."/>
            <person name="Gao Y."/>
            <person name="Hammerbacher A."/>
            <person name="Kikkert J.R."/>
            <person name="Li Y."/>
            <person name="Li H."/>
            <person name="Li K."/>
            <person name="Li Q."/>
            <person name="Liu X."/>
            <person name="Ma X."/>
            <person name="Naidoo K."/>
            <person name="Pethybridge S.J."/>
            <person name="Sun J."/>
            <person name="Steenkamp E.T."/>
            <person name="van der Nest M.A."/>
            <person name="van Wyk S."/>
            <person name="Wingfield M.J."/>
            <person name="Xiong C."/>
            <person name="Yue Q."/>
            <person name="Zhang X."/>
        </authorList>
    </citation>
    <scope>NUCLEOTIDE SEQUENCE [LARGE SCALE GENOMIC DNA]</scope>
    <source>
        <strain evidence="6 7">DSM 5745</strain>
    </source>
</reference>
<evidence type="ECO:0000256" key="3">
    <source>
        <dbReference type="ARBA" id="ARBA00022801"/>
    </source>
</evidence>
<evidence type="ECO:0000256" key="4">
    <source>
        <dbReference type="ARBA" id="ARBA00022833"/>
    </source>
</evidence>
<keyword evidence="3" id="KW-0378">Hydrolase</keyword>
<protein>
    <recommendedName>
        <fullName evidence="5">Amidohydrolase-related domain-containing protein</fullName>
    </recommendedName>
</protein>
<dbReference type="RefSeq" id="XP_026601974.1">
    <property type="nucleotide sequence ID" value="XM_026749942.1"/>
</dbReference>
<evidence type="ECO:0000256" key="1">
    <source>
        <dbReference type="ARBA" id="ARBA00001947"/>
    </source>
</evidence>
<dbReference type="SUPFAM" id="SSF51338">
    <property type="entry name" value="Composite domain of metallo-dependent hydrolases"/>
    <property type="match status" value="2"/>
</dbReference>
<dbReference type="SUPFAM" id="SSF51556">
    <property type="entry name" value="Metallo-dependent hydrolases"/>
    <property type="match status" value="1"/>
</dbReference>
<dbReference type="Proteomes" id="UP000256690">
    <property type="component" value="Unassembled WGS sequence"/>
</dbReference>
<dbReference type="Gene3D" id="3.20.20.140">
    <property type="entry name" value="Metal-dependent hydrolases"/>
    <property type="match status" value="1"/>
</dbReference>
<dbReference type="PANTHER" id="PTHR11271">
    <property type="entry name" value="GUANINE DEAMINASE"/>
    <property type="match status" value="1"/>
</dbReference>
<comment type="caution">
    <text evidence="6">The sequence shown here is derived from an EMBL/GenBank/DDBJ whole genome shotgun (WGS) entry which is preliminary data.</text>
</comment>
<dbReference type="GO" id="GO:0005829">
    <property type="term" value="C:cytosol"/>
    <property type="evidence" value="ECO:0007669"/>
    <property type="project" value="TreeGrafter"/>
</dbReference>
<evidence type="ECO:0000313" key="6">
    <source>
        <dbReference type="EMBL" id="RDW72754.1"/>
    </source>
</evidence>